<evidence type="ECO:0000256" key="3">
    <source>
        <dbReference type="SAM" id="MobiDB-lite"/>
    </source>
</evidence>
<dbReference type="EMBL" id="NESQ01000003">
    <property type="protein sequence ID" value="PUU84170.1"/>
    <property type="molecule type" value="Genomic_DNA"/>
</dbReference>
<name>A0A2T7A8W9_TUBBO</name>
<dbReference type="Proteomes" id="UP000244722">
    <property type="component" value="Unassembled WGS sequence"/>
</dbReference>
<feature type="compositionally biased region" description="Low complexity" evidence="3">
    <location>
        <begin position="766"/>
        <end position="776"/>
    </location>
</feature>
<dbReference type="SMART" id="SM00248">
    <property type="entry name" value="ANK"/>
    <property type="match status" value="3"/>
</dbReference>
<dbReference type="InterPro" id="IPR056884">
    <property type="entry name" value="NPHP3-like_N"/>
</dbReference>
<evidence type="ECO:0000259" key="4">
    <source>
        <dbReference type="PROSITE" id="PS50837"/>
    </source>
</evidence>
<dbReference type="PANTHER" id="PTHR10039:SF16">
    <property type="entry name" value="GPI INOSITOL-DEACYLASE"/>
    <property type="match status" value="1"/>
</dbReference>
<dbReference type="InterPro" id="IPR036770">
    <property type="entry name" value="Ankyrin_rpt-contain_sf"/>
</dbReference>
<evidence type="ECO:0000256" key="2">
    <source>
        <dbReference type="PROSITE-ProRule" id="PRU00023"/>
    </source>
</evidence>
<keyword evidence="6" id="KW-1185">Reference proteome</keyword>
<gene>
    <name evidence="5" type="ORF">B9Z19DRAFT_1060428</name>
</gene>
<evidence type="ECO:0000313" key="6">
    <source>
        <dbReference type="Proteomes" id="UP000244722"/>
    </source>
</evidence>
<keyword evidence="2" id="KW-0040">ANK repeat</keyword>
<dbReference type="Gene3D" id="1.25.40.20">
    <property type="entry name" value="Ankyrin repeat-containing domain"/>
    <property type="match status" value="1"/>
</dbReference>
<dbReference type="InterPro" id="IPR002110">
    <property type="entry name" value="Ankyrin_rpt"/>
</dbReference>
<feature type="region of interest" description="Disordered" evidence="3">
    <location>
        <begin position="758"/>
        <end position="797"/>
    </location>
</feature>
<sequence length="797" mass="90253">MAAAERTTVGVQTYDQSFISGDNSGNNNSLNTTNYYCVPETFKQLITSTEFRVSPPEINLDYLCDEYTRPEAGTGEWIFEDERYVAWRSARESKLLWLCGGPGTGKTMLAKHIAAEFLKGLDDPPNGVELVYLFISPELPIEKISTKAELPQPGLAKIISDLLYGILQQDEKLFDSYRAELRKQGNIFFTNPYSLWKVLRKAILDCQTDPIYILIDGVDGLKEGLCKELIERILLLMTIRKVKIFLSSREVPHVSNNLSRHTKINLDTSGFITGDVETFIKHRVSALDGWDDDLKQRAREAILAKAEGTFLWASLVIENLTYLSSGPDFKYFLNELPLKLENLYRKMLGSLTTRRDPREVLNMIRSVALALRPLTFGELGHILACLEEKVKTEQPSHGGACASTSTEVRTRTDGEIRKYVQSSLGFLRATDTTVSIVHHTAREYLFDQKRQDNLPVLSKSEVDLIVSWECFRYLHRAFADPEEFLTRNVSGHHDNSYNPSLHRYRQGETPGEAAWEVARKDPCEAVARWPCLRYAAESWFIHARRTLDISRDKFYHDSTRNWLRHQFFETSDVVRKPWIKLCRDPKMEALAGEQTPLHIAVCLGLLPLVEKALSDSTKRSNSNLSPLHLAARFMSGTYEILIAGGEASLLTAPDRNSNTPLHEAAISGHWPMLVGLVKKFAAPAYSTYREINKKNHHGNTPLHLAFQFDHPDMVEFLSKNGADLSIKNGDQLTASELGARLERGDSLDILERAEKIWEETKEESVKGPVEGEPVEGPVEEPRGSPRGRSSKRPRRKY</sequence>
<reference evidence="5 6" key="1">
    <citation type="submission" date="2017-04" db="EMBL/GenBank/DDBJ databases">
        <title>Draft genome sequence of Tuber borchii Vittad., a whitish edible truffle.</title>
        <authorList>
            <consortium name="DOE Joint Genome Institute"/>
            <person name="Murat C."/>
            <person name="Kuo A."/>
            <person name="Barry K.W."/>
            <person name="Clum A."/>
            <person name="Dockter R.B."/>
            <person name="Fauchery L."/>
            <person name="Iotti M."/>
            <person name="Kohler A."/>
            <person name="Labutti K."/>
            <person name="Lindquist E.A."/>
            <person name="Lipzen A."/>
            <person name="Ohm R.A."/>
            <person name="Wang M."/>
            <person name="Grigoriev I.V."/>
            <person name="Zambonelli A."/>
            <person name="Martin F.M."/>
        </authorList>
    </citation>
    <scope>NUCLEOTIDE SEQUENCE [LARGE SCALE GENOMIC DNA]</scope>
    <source>
        <strain evidence="5 6">Tbo3840</strain>
    </source>
</reference>
<dbReference type="SUPFAM" id="SSF52540">
    <property type="entry name" value="P-loop containing nucleoside triphosphate hydrolases"/>
    <property type="match status" value="1"/>
</dbReference>
<accession>A0A2T7A8W9</accession>
<dbReference type="OrthoDB" id="5418336at2759"/>
<dbReference type="InterPro" id="IPR007111">
    <property type="entry name" value="NACHT_NTPase"/>
</dbReference>
<dbReference type="InterPro" id="IPR027417">
    <property type="entry name" value="P-loop_NTPase"/>
</dbReference>
<dbReference type="SUPFAM" id="SSF48403">
    <property type="entry name" value="Ankyrin repeat"/>
    <property type="match status" value="1"/>
</dbReference>
<keyword evidence="1" id="KW-0677">Repeat</keyword>
<dbReference type="Pfam" id="PF12796">
    <property type="entry name" value="Ank_2"/>
    <property type="match status" value="1"/>
</dbReference>
<dbReference type="PROSITE" id="PS50297">
    <property type="entry name" value="ANK_REP_REGION"/>
    <property type="match status" value="1"/>
</dbReference>
<dbReference type="Pfam" id="PF24883">
    <property type="entry name" value="NPHP3_N"/>
    <property type="match status" value="1"/>
</dbReference>
<feature type="repeat" description="ANK" evidence="2">
    <location>
        <begin position="697"/>
        <end position="729"/>
    </location>
</feature>
<dbReference type="PROSITE" id="PS50088">
    <property type="entry name" value="ANK_REPEAT"/>
    <property type="match status" value="1"/>
</dbReference>
<dbReference type="STRING" id="42251.A0A2T7A8W9"/>
<feature type="compositionally biased region" description="Basic residues" evidence="3">
    <location>
        <begin position="788"/>
        <end position="797"/>
    </location>
</feature>
<organism evidence="5 6">
    <name type="scientific">Tuber borchii</name>
    <name type="common">White truffle</name>
    <dbReference type="NCBI Taxonomy" id="42251"/>
    <lineage>
        <taxon>Eukaryota</taxon>
        <taxon>Fungi</taxon>
        <taxon>Dikarya</taxon>
        <taxon>Ascomycota</taxon>
        <taxon>Pezizomycotina</taxon>
        <taxon>Pezizomycetes</taxon>
        <taxon>Pezizales</taxon>
        <taxon>Tuberaceae</taxon>
        <taxon>Tuber</taxon>
    </lineage>
</organism>
<evidence type="ECO:0000256" key="1">
    <source>
        <dbReference type="ARBA" id="ARBA00022737"/>
    </source>
</evidence>
<evidence type="ECO:0000313" key="5">
    <source>
        <dbReference type="EMBL" id="PUU84170.1"/>
    </source>
</evidence>
<comment type="caution">
    <text evidence="5">The sequence shown here is derived from an EMBL/GenBank/DDBJ whole genome shotgun (WGS) entry which is preliminary data.</text>
</comment>
<proteinExistence type="predicted"/>
<dbReference type="Gene3D" id="3.40.50.300">
    <property type="entry name" value="P-loop containing nucleotide triphosphate hydrolases"/>
    <property type="match status" value="1"/>
</dbReference>
<dbReference type="AlphaFoldDB" id="A0A2T7A8W9"/>
<feature type="domain" description="NACHT" evidence="4">
    <location>
        <begin position="94"/>
        <end position="249"/>
    </location>
</feature>
<dbReference type="PANTHER" id="PTHR10039">
    <property type="entry name" value="AMELOGENIN"/>
    <property type="match status" value="1"/>
</dbReference>
<protein>
    <recommendedName>
        <fullName evidence="4">NACHT domain-containing protein</fullName>
    </recommendedName>
</protein>
<dbReference type="PROSITE" id="PS50837">
    <property type="entry name" value="NACHT"/>
    <property type="match status" value="1"/>
</dbReference>